<dbReference type="EMBL" id="Z11857">
    <property type="protein sequence ID" value="CAA77880.1"/>
    <property type="molecule type" value="Genomic_DNA"/>
</dbReference>
<reference evidence="1" key="1">
    <citation type="journal article" date="1992" name="Mol. Microbiol.">
        <title>Identification and characterization of a novel insertion sequence, IS1106, downstream of the porA gene in B15 Neisseria meningitidis.</title>
        <authorList>
            <person name="Knight A.I."/>
            <person name="Ni H."/>
            <person name="Cartwright K.A.V."/>
            <person name="McFadden J."/>
        </authorList>
    </citation>
    <scope>NUCLEOTIDE SEQUENCE</scope>
    <source>
        <strain evidence="1">B15</strain>
    </source>
</reference>
<sequence>MALRTHFNQPEIGCPRIAEFTVQRTEALFDHITGLRQISVAFGLRFRQRTVAAGFAHNAVLQLMFFQMLPVFRTVIAFVGIDGRTFGQSFQQRRQVFALMGIGGGNVQFLGIAFRIGTGMLFVTEFVEAVFLYPTGIFVLTRCGLAADLSFFIDFYGLTLFAAGGLNNGGVNDSGGCFLYF</sequence>
<name>Q51174_NEIME</name>
<proteinExistence type="predicted"/>
<protein>
    <submittedName>
        <fullName evidence="1">IS1106 ORF2</fullName>
    </submittedName>
</protein>
<accession>Q51174</accession>
<evidence type="ECO:0000313" key="1">
    <source>
        <dbReference type="EMBL" id="CAA77880.1"/>
    </source>
</evidence>
<organism evidence="1">
    <name type="scientific">Neisseria meningitidis</name>
    <dbReference type="NCBI Taxonomy" id="487"/>
    <lineage>
        <taxon>Bacteria</taxon>
        <taxon>Pseudomonadati</taxon>
        <taxon>Pseudomonadota</taxon>
        <taxon>Betaproteobacteria</taxon>
        <taxon>Neisseriales</taxon>
        <taxon>Neisseriaceae</taxon>
        <taxon>Neisseria</taxon>
    </lineage>
</organism>
<dbReference type="AlphaFoldDB" id="Q51174"/>